<keyword evidence="2" id="KW-0964">Secreted</keyword>
<dbReference type="FunFam" id="3.10.250.10:FF:000009">
    <property type="entry name" value="WC1"/>
    <property type="match status" value="1"/>
</dbReference>
<feature type="non-terminal residue" evidence="9">
    <location>
        <position position="1"/>
    </location>
</feature>
<dbReference type="FunFam" id="3.10.250.10:FF:000031">
    <property type="entry name" value="RIKEN cDNA 5830411N06, isoform CRA_a"/>
    <property type="match status" value="1"/>
</dbReference>
<dbReference type="GO" id="GO:0005886">
    <property type="term" value="C:plasma membrane"/>
    <property type="evidence" value="ECO:0007669"/>
    <property type="project" value="TreeGrafter"/>
</dbReference>
<sequence length="215" mass="22993">AKVRLENGDSRCAGRVEVKKQGHWGTVCDDDWSIEDVAVVCKQLGCGSALQAPQYGYFGQGSGPIGLYSVECEGTENALSECTHADWTKAFCTHAFDAGVICSGKESSRFVRLVGGNSPCSGRVEIRDADQWKTVCDSHFGVKAADVICRDLQCGTALSIRDGAHFGEGVGPIWDGELQCVGNEPFLSSCPRRSLSNQTCSRANYAGVICTSEHS</sequence>
<evidence type="ECO:0000256" key="5">
    <source>
        <dbReference type="ARBA" id="ARBA00023157"/>
    </source>
</evidence>
<reference evidence="9 10" key="1">
    <citation type="submission" date="2019-09" db="EMBL/GenBank/DDBJ databases">
        <title>Bird 10,000 Genomes (B10K) Project - Family phase.</title>
        <authorList>
            <person name="Zhang G."/>
        </authorList>
    </citation>
    <scope>NUCLEOTIDE SEQUENCE [LARGE SCALE GENOMIC DNA]</scope>
    <source>
        <strain evidence="9">B10K-MSB-42743</strain>
        <tissue evidence="9">Heart</tissue>
    </source>
</reference>
<dbReference type="SUPFAM" id="SSF56487">
    <property type="entry name" value="SRCR-like"/>
    <property type="match status" value="2"/>
</dbReference>
<keyword evidence="10" id="KW-1185">Reference proteome</keyword>
<dbReference type="GO" id="GO:0004252">
    <property type="term" value="F:serine-type endopeptidase activity"/>
    <property type="evidence" value="ECO:0007669"/>
    <property type="project" value="TreeGrafter"/>
</dbReference>
<feature type="disulfide bond" evidence="7">
    <location>
        <begin position="180"/>
        <end position="190"/>
    </location>
</feature>
<keyword evidence="3" id="KW-0732">Signal</keyword>
<dbReference type="PANTHER" id="PTHR48071:SF15">
    <property type="entry name" value="SRCR DOMAIN-CONTAINING PROTEIN"/>
    <property type="match status" value="1"/>
</dbReference>
<dbReference type="PROSITE" id="PS00420">
    <property type="entry name" value="SRCR_1"/>
    <property type="match status" value="1"/>
</dbReference>
<feature type="domain" description="SRCR" evidence="8">
    <location>
        <begin position="3"/>
        <end position="103"/>
    </location>
</feature>
<feature type="non-terminal residue" evidence="9">
    <location>
        <position position="215"/>
    </location>
</feature>
<feature type="disulfide bond" evidence="7">
    <location>
        <begin position="41"/>
        <end position="102"/>
    </location>
</feature>
<evidence type="ECO:0000256" key="2">
    <source>
        <dbReference type="ARBA" id="ARBA00022525"/>
    </source>
</evidence>
<dbReference type="PROSITE" id="PS50287">
    <property type="entry name" value="SRCR_2"/>
    <property type="match status" value="2"/>
</dbReference>
<dbReference type="Proteomes" id="UP000545332">
    <property type="component" value="Unassembled WGS sequence"/>
</dbReference>
<accession>A0A7K4KLT4</accession>
<keyword evidence="5 7" id="KW-1015">Disulfide bond</keyword>
<evidence type="ECO:0000256" key="3">
    <source>
        <dbReference type="ARBA" id="ARBA00022729"/>
    </source>
</evidence>
<protein>
    <submittedName>
        <fullName evidence="9">DMBT1 protein</fullName>
    </submittedName>
</protein>
<comment type="caution">
    <text evidence="9">The sequence shown here is derived from an EMBL/GenBank/DDBJ whole genome shotgun (WGS) entry which is preliminary data.</text>
</comment>
<dbReference type="GO" id="GO:0005615">
    <property type="term" value="C:extracellular space"/>
    <property type="evidence" value="ECO:0007669"/>
    <property type="project" value="TreeGrafter"/>
</dbReference>
<feature type="domain" description="SRCR" evidence="8">
    <location>
        <begin position="111"/>
        <end position="211"/>
    </location>
</feature>
<dbReference type="InterPro" id="IPR001190">
    <property type="entry name" value="SRCR"/>
</dbReference>
<dbReference type="OrthoDB" id="536948at2759"/>
<feature type="disulfide bond" evidence="7">
    <location>
        <begin position="72"/>
        <end position="82"/>
    </location>
</feature>
<feature type="disulfide bond" evidence="7">
    <location>
        <begin position="136"/>
        <end position="200"/>
    </location>
</feature>
<dbReference type="Gene3D" id="3.10.250.10">
    <property type="entry name" value="SRCR-like domain"/>
    <property type="match status" value="2"/>
</dbReference>
<keyword evidence="4" id="KW-0677">Repeat</keyword>
<dbReference type="EMBL" id="VWPX01013952">
    <property type="protein sequence ID" value="NWI17343.1"/>
    <property type="molecule type" value="Genomic_DNA"/>
</dbReference>
<dbReference type="InterPro" id="IPR036772">
    <property type="entry name" value="SRCR-like_dom_sf"/>
</dbReference>
<evidence type="ECO:0000259" key="8">
    <source>
        <dbReference type="PROSITE" id="PS50287"/>
    </source>
</evidence>
<feature type="disulfide bond" evidence="7">
    <location>
        <begin position="149"/>
        <end position="210"/>
    </location>
</feature>
<evidence type="ECO:0000256" key="6">
    <source>
        <dbReference type="ARBA" id="ARBA00023180"/>
    </source>
</evidence>
<dbReference type="PANTHER" id="PTHR48071">
    <property type="entry name" value="SRCR DOMAIN-CONTAINING PROTEIN"/>
    <property type="match status" value="1"/>
</dbReference>
<organism evidence="9 10">
    <name type="scientific">Crypturellus soui</name>
    <dbReference type="NCBI Taxonomy" id="458187"/>
    <lineage>
        <taxon>Eukaryota</taxon>
        <taxon>Metazoa</taxon>
        <taxon>Chordata</taxon>
        <taxon>Craniata</taxon>
        <taxon>Vertebrata</taxon>
        <taxon>Euteleostomi</taxon>
        <taxon>Archelosauria</taxon>
        <taxon>Archosauria</taxon>
        <taxon>Dinosauria</taxon>
        <taxon>Saurischia</taxon>
        <taxon>Theropoda</taxon>
        <taxon>Coelurosauria</taxon>
        <taxon>Aves</taxon>
        <taxon>Palaeognathae</taxon>
        <taxon>Tinamiformes</taxon>
        <taxon>Tinamidae</taxon>
        <taxon>Crypturellus</taxon>
    </lineage>
</organism>
<name>A0A7K4KLT4_9AVES</name>
<evidence type="ECO:0000256" key="7">
    <source>
        <dbReference type="PROSITE-ProRule" id="PRU00196"/>
    </source>
</evidence>
<comment type="subcellular location">
    <subcellularLocation>
        <location evidence="1">Secreted</location>
    </subcellularLocation>
</comment>
<dbReference type="GO" id="GO:0031638">
    <property type="term" value="P:zymogen activation"/>
    <property type="evidence" value="ECO:0007669"/>
    <property type="project" value="TreeGrafter"/>
</dbReference>
<keyword evidence="6" id="KW-0325">Glycoprotein</keyword>
<dbReference type="Pfam" id="PF00530">
    <property type="entry name" value="SRCR"/>
    <property type="match status" value="2"/>
</dbReference>
<dbReference type="PRINTS" id="PR00258">
    <property type="entry name" value="SPERACTRCPTR"/>
</dbReference>
<evidence type="ECO:0000256" key="1">
    <source>
        <dbReference type="ARBA" id="ARBA00004613"/>
    </source>
</evidence>
<evidence type="ECO:0000256" key="4">
    <source>
        <dbReference type="ARBA" id="ARBA00022737"/>
    </source>
</evidence>
<dbReference type="AlphaFoldDB" id="A0A7K4KLT4"/>
<gene>
    <name evidence="9" type="primary">Dmbt1_13</name>
    <name evidence="9" type="ORF">CRYSOU_R05874</name>
</gene>
<evidence type="ECO:0000313" key="10">
    <source>
        <dbReference type="Proteomes" id="UP000545332"/>
    </source>
</evidence>
<dbReference type="SMART" id="SM00202">
    <property type="entry name" value="SR"/>
    <property type="match status" value="2"/>
</dbReference>
<feature type="disulfide bond" evidence="7">
    <location>
        <begin position="28"/>
        <end position="92"/>
    </location>
</feature>
<evidence type="ECO:0000313" key="9">
    <source>
        <dbReference type="EMBL" id="NWI17343.1"/>
    </source>
</evidence>
<proteinExistence type="predicted"/>